<dbReference type="PANTHER" id="PTHR30185">
    <property type="entry name" value="CRYPTIC BETA-GLUCOSIDE BGL OPERON ANTITERMINATOR"/>
    <property type="match status" value="1"/>
</dbReference>
<gene>
    <name evidence="4" type="ORF">CBF27_12145</name>
</gene>
<protein>
    <recommendedName>
        <fullName evidence="3">Mga helix-turn-helix domain-containing protein</fullName>
    </recommendedName>
</protein>
<name>A0A430ANT8_9ENTE</name>
<accession>A0A430ANT8</accession>
<dbReference type="Gene3D" id="1.10.10.10">
    <property type="entry name" value="Winged helix-like DNA-binding domain superfamily/Winged helix DNA-binding domain"/>
    <property type="match status" value="1"/>
</dbReference>
<evidence type="ECO:0000313" key="5">
    <source>
        <dbReference type="Proteomes" id="UP000286773"/>
    </source>
</evidence>
<keyword evidence="2" id="KW-0804">Transcription</keyword>
<keyword evidence="1" id="KW-0805">Transcription regulation</keyword>
<dbReference type="InterPro" id="IPR050661">
    <property type="entry name" value="BglG_antiterminators"/>
</dbReference>
<dbReference type="PANTHER" id="PTHR30185:SF13">
    <property type="entry name" value="LICABCH OPERON REGULATOR-RELATED"/>
    <property type="match status" value="1"/>
</dbReference>
<dbReference type="EMBL" id="NGKC01000017">
    <property type="protein sequence ID" value="RSU09633.1"/>
    <property type="molecule type" value="Genomic_DNA"/>
</dbReference>
<keyword evidence="5" id="KW-1185">Reference proteome</keyword>
<dbReference type="InterPro" id="IPR036388">
    <property type="entry name" value="WH-like_DNA-bd_sf"/>
</dbReference>
<reference evidence="4 5" key="1">
    <citation type="submission" date="2017-05" db="EMBL/GenBank/DDBJ databases">
        <title>Vagococcus spp. assemblies.</title>
        <authorList>
            <person name="Gulvik C.A."/>
        </authorList>
    </citation>
    <scope>NUCLEOTIDE SEQUENCE [LARGE SCALE GENOMIC DNA]</scope>
    <source>
        <strain evidence="4 5">LMG 24798</strain>
    </source>
</reference>
<sequence>MQKVGENMNLFLSAKEEAKLKMLKELIFNDKIVLASALKENLEISERTIERYIAEINEDIAAHLENDDIYIEKTSGRVIFHLPKSSSPQYVIDYLKMIYMENSLEYNILECLFKEKYASVSVLAEKLYITPSSLYKKIYQIEETFNSFGLKFIWGENVRSNLAIQEKKLRYLYYYLYWNIFKGFRKFPGIPTKEIMTIQQAVALNPVKLKQLEYILYIIKQRLVSGHRVELPNEIKEVIRIFSQKKDLSVHFISVFNNYPEQSDERLYFNHFARIVISELDTESERIEIGKSLAACANRLTDTANKFLIELGERFNGEFLSDDYYEKLYYVTLFLVFDVSIDIEVPDDLVMKPDSSFFEKMSPENYKTLAKLKNFYLQFVSLENLPTKNIDVSMLIVSNLINSEHSRKPFLIYVEFTASITGGNMIKRKISHVFNEANVQFTNDIRRADLIISDTVVEHFVEKEYYYMDVLTDKNRWEKLFELIQNKLMSITFHL</sequence>
<evidence type="ECO:0000256" key="2">
    <source>
        <dbReference type="ARBA" id="ARBA00023163"/>
    </source>
</evidence>
<proteinExistence type="predicted"/>
<dbReference type="Pfam" id="PF05043">
    <property type="entry name" value="Mga"/>
    <property type="match status" value="1"/>
</dbReference>
<evidence type="ECO:0000256" key="1">
    <source>
        <dbReference type="ARBA" id="ARBA00023015"/>
    </source>
</evidence>
<organism evidence="4 5">
    <name type="scientific">Vagococcus acidifermentans</name>
    <dbReference type="NCBI Taxonomy" id="564710"/>
    <lineage>
        <taxon>Bacteria</taxon>
        <taxon>Bacillati</taxon>
        <taxon>Bacillota</taxon>
        <taxon>Bacilli</taxon>
        <taxon>Lactobacillales</taxon>
        <taxon>Enterococcaceae</taxon>
        <taxon>Vagococcus</taxon>
    </lineage>
</organism>
<dbReference type="Proteomes" id="UP000286773">
    <property type="component" value="Unassembled WGS sequence"/>
</dbReference>
<comment type="caution">
    <text evidence="4">The sequence shown here is derived from an EMBL/GenBank/DDBJ whole genome shotgun (WGS) entry which is preliminary data.</text>
</comment>
<feature type="domain" description="Mga helix-turn-helix" evidence="3">
    <location>
        <begin position="97"/>
        <end position="177"/>
    </location>
</feature>
<dbReference type="OrthoDB" id="3710983at2"/>
<evidence type="ECO:0000313" key="4">
    <source>
        <dbReference type="EMBL" id="RSU09633.1"/>
    </source>
</evidence>
<evidence type="ECO:0000259" key="3">
    <source>
        <dbReference type="Pfam" id="PF05043"/>
    </source>
</evidence>
<dbReference type="AlphaFoldDB" id="A0A430ANT8"/>
<dbReference type="InterPro" id="IPR007737">
    <property type="entry name" value="Mga_HTH"/>
</dbReference>